<feature type="non-terminal residue" evidence="1">
    <location>
        <position position="1"/>
    </location>
</feature>
<evidence type="ECO:0000313" key="2">
    <source>
        <dbReference type="Proteomes" id="UP000594638"/>
    </source>
</evidence>
<sequence>LVAVADSLIPISQMLFFASILFIIAPPSTRLGPLPILSPLTNLICRSISTRTSSDRLSIFPLYSPTDDNDTTTMILLKSTALTLVSRRRRIQSTTTWKFSGFCILMISRL</sequence>
<accession>A0A8S0TG49</accession>
<dbReference type="AlphaFoldDB" id="A0A8S0TG49"/>
<protein>
    <submittedName>
        <fullName evidence="1">Uncharacterized protein</fullName>
    </submittedName>
</protein>
<reference evidence="1 2" key="1">
    <citation type="submission" date="2019-12" db="EMBL/GenBank/DDBJ databases">
        <authorList>
            <person name="Alioto T."/>
            <person name="Alioto T."/>
            <person name="Gomez Garrido J."/>
        </authorList>
    </citation>
    <scope>NUCLEOTIDE SEQUENCE [LARGE SCALE GENOMIC DNA]</scope>
</reference>
<dbReference type="Proteomes" id="UP000594638">
    <property type="component" value="Unassembled WGS sequence"/>
</dbReference>
<name>A0A8S0TG49_OLEEU</name>
<dbReference type="EMBL" id="CACTIH010006192">
    <property type="protein sequence ID" value="CAA3004370.1"/>
    <property type="molecule type" value="Genomic_DNA"/>
</dbReference>
<keyword evidence="2" id="KW-1185">Reference proteome</keyword>
<gene>
    <name evidence="1" type="ORF">OLEA9_A009409</name>
</gene>
<comment type="caution">
    <text evidence="1">The sequence shown here is derived from an EMBL/GenBank/DDBJ whole genome shotgun (WGS) entry which is preliminary data.</text>
</comment>
<organism evidence="1 2">
    <name type="scientific">Olea europaea subsp. europaea</name>
    <dbReference type="NCBI Taxonomy" id="158383"/>
    <lineage>
        <taxon>Eukaryota</taxon>
        <taxon>Viridiplantae</taxon>
        <taxon>Streptophyta</taxon>
        <taxon>Embryophyta</taxon>
        <taxon>Tracheophyta</taxon>
        <taxon>Spermatophyta</taxon>
        <taxon>Magnoliopsida</taxon>
        <taxon>eudicotyledons</taxon>
        <taxon>Gunneridae</taxon>
        <taxon>Pentapetalae</taxon>
        <taxon>asterids</taxon>
        <taxon>lamiids</taxon>
        <taxon>Lamiales</taxon>
        <taxon>Oleaceae</taxon>
        <taxon>Oleeae</taxon>
        <taxon>Olea</taxon>
    </lineage>
</organism>
<evidence type="ECO:0000313" key="1">
    <source>
        <dbReference type="EMBL" id="CAA3004370.1"/>
    </source>
</evidence>
<proteinExistence type="predicted"/>